<dbReference type="Proteomes" id="UP000640485">
    <property type="component" value="Unassembled WGS sequence"/>
</dbReference>
<dbReference type="Gene3D" id="1.20.58.1460">
    <property type="match status" value="1"/>
</dbReference>
<name>A0A934SG94_9RHOB</name>
<organism evidence="3 4">
    <name type="scientific">Paracoccus caeni</name>
    <dbReference type="NCBI Taxonomy" id="657651"/>
    <lineage>
        <taxon>Bacteria</taxon>
        <taxon>Pseudomonadati</taxon>
        <taxon>Pseudomonadota</taxon>
        <taxon>Alphaproteobacteria</taxon>
        <taxon>Rhodobacterales</taxon>
        <taxon>Paracoccaceae</taxon>
        <taxon>Paracoccus</taxon>
    </lineage>
</organism>
<sequence>MPRTPLIGTLTEDLTLTAGSFIVTIYGDIVVPRGEVLWMGSLIEICARLDISENLVRTAVSRLVSADRLEGERVGRRSYYRLAPSARAEFADAARLLYAPRDRANKWLLVFDADLPEDQARRARMAKVAPGLWISPDRADLPATHAPILRAEPVAGIDRLSELARFWDMDELHSRYRAMLDRFRPLADRLDDITPEDALIARLLLVHVYRSVVLRDPGLPEAALPEDWPGTEAQRLFRQLYLALSSNADRQIAAMMEGEAGPLSATTDRTTARLAALTT</sequence>
<dbReference type="InterPro" id="IPR012906">
    <property type="entry name" value="PaaX-like_N"/>
</dbReference>
<evidence type="ECO:0000313" key="3">
    <source>
        <dbReference type="EMBL" id="MBK4216461.1"/>
    </source>
</evidence>
<feature type="domain" description="Transcriptional repressor PaaX-like C-terminal" evidence="2">
    <location>
        <begin position="167"/>
        <end position="252"/>
    </location>
</feature>
<feature type="domain" description="Transcriptional repressor PaaX-like N-terminal" evidence="1">
    <location>
        <begin position="18"/>
        <end position="83"/>
    </location>
</feature>
<accession>A0A934SG94</accession>
<comment type="caution">
    <text evidence="3">The sequence shown here is derived from an EMBL/GenBank/DDBJ whole genome shotgun (WGS) entry which is preliminary data.</text>
</comment>
<dbReference type="InterPro" id="IPR011965">
    <property type="entry name" value="PaaX_trns_reg"/>
</dbReference>
<dbReference type="RefSeq" id="WP_200686330.1">
    <property type="nucleotide sequence ID" value="NZ_JAEPRQ010000003.1"/>
</dbReference>
<proteinExistence type="predicted"/>
<dbReference type="InterPro" id="IPR036388">
    <property type="entry name" value="WH-like_DNA-bd_sf"/>
</dbReference>
<dbReference type="InterPro" id="IPR036390">
    <property type="entry name" value="WH_DNA-bd_sf"/>
</dbReference>
<dbReference type="GO" id="GO:0006351">
    <property type="term" value="P:DNA-templated transcription"/>
    <property type="evidence" value="ECO:0007669"/>
    <property type="project" value="InterPro"/>
</dbReference>
<keyword evidence="4" id="KW-1185">Reference proteome</keyword>
<dbReference type="Gene3D" id="1.10.10.10">
    <property type="entry name" value="Winged helix-like DNA-binding domain superfamily/Winged helix DNA-binding domain"/>
    <property type="match status" value="1"/>
</dbReference>
<dbReference type="PANTHER" id="PTHR30319:SF1">
    <property type="entry name" value="TRANSCRIPTIONAL REPRESSOR PAAX"/>
    <property type="match status" value="1"/>
</dbReference>
<dbReference type="Pfam" id="PF08223">
    <property type="entry name" value="PaaX_C"/>
    <property type="match status" value="1"/>
</dbReference>
<dbReference type="PANTHER" id="PTHR30319">
    <property type="entry name" value="PHENYLACETIC ACID REGULATOR-RELATED TRANSCRIPTIONAL REPRESSOR"/>
    <property type="match status" value="1"/>
</dbReference>
<reference evidence="3" key="1">
    <citation type="submission" date="2021-01" db="EMBL/GenBank/DDBJ databases">
        <title>Paracoccus amoyensis sp. nov., isolated from the surface seawater along the coast of Xiamen Island, China.</title>
        <authorList>
            <person name="Lyu L."/>
        </authorList>
    </citation>
    <scope>NUCLEOTIDE SEQUENCE</scope>
    <source>
        <strain evidence="3">MJ17</strain>
    </source>
</reference>
<dbReference type="EMBL" id="JAEPRQ010000003">
    <property type="protein sequence ID" value="MBK4216461.1"/>
    <property type="molecule type" value="Genomic_DNA"/>
</dbReference>
<evidence type="ECO:0000259" key="1">
    <source>
        <dbReference type="Pfam" id="PF07848"/>
    </source>
</evidence>
<gene>
    <name evidence="3" type="ORF">JJJ17_11040</name>
</gene>
<evidence type="ECO:0000313" key="4">
    <source>
        <dbReference type="Proteomes" id="UP000640485"/>
    </source>
</evidence>
<dbReference type="AlphaFoldDB" id="A0A934SG94"/>
<dbReference type="Pfam" id="PF07848">
    <property type="entry name" value="PaaX"/>
    <property type="match status" value="1"/>
</dbReference>
<dbReference type="InterPro" id="IPR013225">
    <property type="entry name" value="PaaX_C"/>
</dbReference>
<evidence type="ECO:0000259" key="2">
    <source>
        <dbReference type="Pfam" id="PF08223"/>
    </source>
</evidence>
<dbReference type="SUPFAM" id="SSF46785">
    <property type="entry name" value="Winged helix' DNA-binding domain"/>
    <property type="match status" value="1"/>
</dbReference>
<protein>
    <submittedName>
        <fullName evidence="3">PaaX family transcriptional regulator</fullName>
    </submittedName>
</protein>
<dbReference type="PIRSF" id="PIRSF020623">
    <property type="entry name" value="PaaX"/>
    <property type="match status" value="1"/>
</dbReference>